<accession>M1V443</accession>
<feature type="transmembrane region" description="Helical" evidence="1">
    <location>
        <begin position="195"/>
        <end position="212"/>
    </location>
</feature>
<feature type="transmembrane region" description="Helical" evidence="1">
    <location>
        <begin position="112"/>
        <end position="133"/>
    </location>
</feature>
<protein>
    <submittedName>
        <fullName evidence="2">Putative oligosaccharide repeat unit polymerase</fullName>
    </submittedName>
</protein>
<organism evidence="2">
    <name type="scientific">Streptococcus suis</name>
    <dbReference type="NCBI Taxonomy" id="1307"/>
    <lineage>
        <taxon>Bacteria</taxon>
        <taxon>Bacillati</taxon>
        <taxon>Bacillota</taxon>
        <taxon>Bacilli</taxon>
        <taxon>Lactobacillales</taxon>
        <taxon>Streptococcaceae</taxon>
        <taxon>Streptococcus</taxon>
    </lineage>
</organism>
<feature type="transmembrane region" description="Helical" evidence="1">
    <location>
        <begin position="84"/>
        <end position="100"/>
    </location>
</feature>
<feature type="transmembrane region" description="Helical" evidence="1">
    <location>
        <begin position="291"/>
        <end position="311"/>
    </location>
</feature>
<dbReference type="AlphaFoldDB" id="M1V443"/>
<keyword evidence="1" id="KW-0812">Transmembrane</keyword>
<feature type="transmembrane region" description="Helical" evidence="1">
    <location>
        <begin position="323"/>
        <end position="341"/>
    </location>
</feature>
<feature type="transmembrane region" description="Helical" evidence="1">
    <location>
        <begin position="62"/>
        <end position="78"/>
    </location>
</feature>
<name>M1V443_STRSU</name>
<feature type="transmembrane region" description="Helical" evidence="1">
    <location>
        <begin position="7"/>
        <end position="25"/>
    </location>
</feature>
<gene>
    <name evidence="2" type="primary">cps32H</name>
</gene>
<proteinExistence type="predicted"/>
<keyword evidence="1" id="KW-0472">Membrane</keyword>
<keyword evidence="1" id="KW-1133">Transmembrane helix</keyword>
<feature type="transmembrane region" description="Helical" evidence="1">
    <location>
        <begin position="37"/>
        <end position="55"/>
    </location>
</feature>
<reference evidence="2" key="1">
    <citation type="journal article" date="2013" name="Appl. Environ. Microbiol.">
        <title>Genetic analysis of capsular polysaccharide synthesis gene clusters from all serotypes of Streptococcus suis: potential mechanisms for generation of capsular variation.</title>
        <authorList>
            <person name="Okura M."/>
            <person name="Takamatsu D."/>
            <person name="Maruyama F."/>
            <person name="Nozawa T."/>
            <person name="Nakagawa I."/>
            <person name="Osaki M."/>
            <person name="Sekizaki T."/>
            <person name="Gottschalk M."/>
            <person name="Kumagai Y."/>
            <person name="Hamada S."/>
        </authorList>
    </citation>
    <scope>NUCLEOTIDE SEQUENCE</scope>
    <source>
        <strain evidence="2">EA1172.91</strain>
    </source>
</reference>
<feature type="transmembrane region" description="Helical" evidence="1">
    <location>
        <begin position="172"/>
        <end position="189"/>
    </location>
</feature>
<dbReference type="EMBL" id="AB737836">
    <property type="protein sequence ID" value="BAM95106.1"/>
    <property type="molecule type" value="Genomic_DNA"/>
</dbReference>
<feature type="transmembrane region" description="Helical" evidence="1">
    <location>
        <begin position="145"/>
        <end position="165"/>
    </location>
</feature>
<feature type="transmembrane region" description="Helical" evidence="1">
    <location>
        <begin position="224"/>
        <end position="244"/>
    </location>
</feature>
<evidence type="ECO:0000256" key="1">
    <source>
        <dbReference type="SAM" id="Phobius"/>
    </source>
</evidence>
<evidence type="ECO:0000313" key="2">
    <source>
        <dbReference type="EMBL" id="BAM95106.1"/>
    </source>
</evidence>
<sequence>MIRLEKLRLYFFVFSMFLVEFSAFSQNVNFVYSIKDGLVILSILIMIFNLFLTAVELRDIKKWGIIILFFILSLISYFKTQDTLFIQLSLMLFCSINLSFEKIIKSDIVFKVFILLFNLLFHFSGLTITSYFVRRGIERQAFGFIHPNLFGFFVFILIFEIVLLYEISSRMKASLFLLITTPAFILLNMAASRAAQLSLLLFSILFLLNKLLNRKSIIFLNYKFSGLMIFILLIFGTVQLTNLYPQNSIVVTLNNILSNRLLFQSIFLRNYNFSLFGNIVDYSRYVLDNSYLRLLLNYGTITSSMFAYIFYSSLRKAKNNYTMQLVFVTLMFYGLMEWYMLRPFLNIFLVYFMCDNNILKGSLDDEKISFNNNTNIQR</sequence>